<dbReference type="Proteomes" id="UP000035763">
    <property type="component" value="Unassembled WGS sequence"/>
</dbReference>
<evidence type="ECO:0000313" key="1">
    <source>
        <dbReference type="EMBL" id="CCH72821.1"/>
    </source>
</evidence>
<name>W6JVW3_9MICO</name>
<comment type="caution">
    <text evidence="1">The sequence shown here is derived from an EMBL/GenBank/DDBJ whole genome shotgun (WGS) entry which is preliminary data.</text>
</comment>
<sequence length="62" mass="6763">MGEIGRPVDFPIWHRGPSRRDRARVGTAYRADELLRQPVISGPMLDGYAARAGRRTPAGCGA</sequence>
<evidence type="ECO:0000313" key="2">
    <source>
        <dbReference type="Proteomes" id="UP000035763"/>
    </source>
</evidence>
<dbReference type="EMBL" id="CAJA01000112">
    <property type="protein sequence ID" value="CCH72821.1"/>
    <property type="molecule type" value="Genomic_DNA"/>
</dbReference>
<dbReference type="AlphaFoldDB" id="W6JVW3"/>
<organism evidence="1 2">
    <name type="scientific">Nostocoides australiense Ben110</name>
    <dbReference type="NCBI Taxonomy" id="1193182"/>
    <lineage>
        <taxon>Bacteria</taxon>
        <taxon>Bacillati</taxon>
        <taxon>Actinomycetota</taxon>
        <taxon>Actinomycetes</taxon>
        <taxon>Micrococcales</taxon>
        <taxon>Intrasporangiaceae</taxon>
        <taxon>Nostocoides</taxon>
    </lineage>
</organism>
<protein>
    <submittedName>
        <fullName evidence="1">Uncharacterized protein</fullName>
    </submittedName>
</protein>
<gene>
    <name evidence="1" type="ORF">BN11_20024</name>
</gene>
<reference evidence="1 2" key="1">
    <citation type="journal article" date="2013" name="ISME J.">
        <title>A metabolic model for members of the genus Tetrasphaera involved in enhanced biological phosphorus removal.</title>
        <authorList>
            <person name="Kristiansen R."/>
            <person name="Nguyen H.T.T."/>
            <person name="Saunders A.M."/>
            <person name="Nielsen J.L."/>
            <person name="Wimmer R."/>
            <person name="Le V.Q."/>
            <person name="McIlroy S.J."/>
            <person name="Petrovski S."/>
            <person name="Seviour R.J."/>
            <person name="Calteau A."/>
            <person name="Nielsen K.L."/>
            <person name="Nielsen P.H."/>
        </authorList>
    </citation>
    <scope>NUCLEOTIDE SEQUENCE [LARGE SCALE GENOMIC DNA]</scope>
    <source>
        <strain evidence="1 2">Ben110</strain>
    </source>
</reference>
<keyword evidence="2" id="KW-1185">Reference proteome</keyword>
<accession>W6JVW3</accession>
<proteinExistence type="predicted"/>